<keyword evidence="6 7" id="KW-0472">Membrane</keyword>
<organism evidence="9 10">
    <name type="scientific">Rhodovulum sulfidophilum</name>
    <name type="common">Rhodobacter sulfidophilus</name>
    <dbReference type="NCBI Taxonomy" id="35806"/>
    <lineage>
        <taxon>Bacteria</taxon>
        <taxon>Pseudomonadati</taxon>
        <taxon>Pseudomonadota</taxon>
        <taxon>Alphaproteobacteria</taxon>
        <taxon>Rhodobacterales</taxon>
        <taxon>Paracoccaceae</taxon>
        <taxon>Rhodovulum</taxon>
    </lineage>
</organism>
<dbReference type="PATRIC" id="fig|35806.4.peg.1346"/>
<feature type="domain" description="Mce/MlaD" evidence="8">
    <location>
        <begin position="48"/>
        <end position="126"/>
    </location>
</feature>
<protein>
    <submittedName>
        <fullName evidence="9">Mammalian cell entry related protein</fullName>
    </submittedName>
</protein>
<dbReference type="Pfam" id="PF02470">
    <property type="entry name" value="MlaD"/>
    <property type="match status" value="2"/>
</dbReference>
<dbReference type="RefSeq" id="WP_060834287.1">
    <property type="nucleotide sequence ID" value="NZ_JAESJD010000026.1"/>
</dbReference>
<evidence type="ECO:0000313" key="10">
    <source>
        <dbReference type="Proteomes" id="UP000064912"/>
    </source>
</evidence>
<dbReference type="PANTHER" id="PTHR30462">
    <property type="entry name" value="INTERMEMBRANE TRANSPORT PROTEIN PQIB-RELATED"/>
    <property type="match status" value="1"/>
</dbReference>
<reference evidence="9 10" key="1">
    <citation type="submission" date="2015-02" db="EMBL/GenBank/DDBJ databases">
        <title>Genome sequene of Rhodovulum sulfidophilum DSM 2351.</title>
        <authorList>
            <person name="Nagao N."/>
        </authorList>
    </citation>
    <scope>NUCLEOTIDE SEQUENCE [LARGE SCALE GENOMIC DNA]</scope>
    <source>
        <strain evidence="9 10">DSM 2351</strain>
    </source>
</reference>
<proteinExistence type="predicted"/>
<evidence type="ECO:0000256" key="3">
    <source>
        <dbReference type="ARBA" id="ARBA00022519"/>
    </source>
</evidence>
<evidence type="ECO:0000256" key="4">
    <source>
        <dbReference type="ARBA" id="ARBA00022692"/>
    </source>
</evidence>
<accession>A0A0D6AZW6</accession>
<dbReference type="Proteomes" id="UP000064912">
    <property type="component" value="Chromosome"/>
</dbReference>
<keyword evidence="5 7" id="KW-1133">Transmembrane helix</keyword>
<dbReference type="AlphaFoldDB" id="A0A0D6AZW6"/>
<keyword evidence="4 7" id="KW-0812">Transmembrane</keyword>
<sequence length="694" mass="72786">MTDLPPEAPVEPAGRGLLDRISIVWVIPAAALAIALGVAWHSYVERGPLLELTFETASGIKAGETELHYRDVTVGLVEKVGFTDNLDEVLVSVRLDKAVAPYVDRDADFWVVQPEVSARGVTGLSTVLSGVFIQGIWDDTPDGFVERHRGKSAAPLNREGRPGLRLRLRAASDAGLTEEAPILYRGIEVGRIGKAEVSRDGSTVEADAIVFAPHDRLISSSTRFWDSSGFSFSLGPGGARVDFSSVAALLSGGVTFQSVVSGGKRVEPDTRFEVYPDESTARASVFAAKDGPALTLTAYFAENVEGLSIDAPVMLGGLRIGRVTALNGTVDADRFGDDRVRLAATLAIQPARLGLEAPASTEDALDYLAGRVRDGLRARLATASILTRRLKVELIETAGTAPAELDRDADPNPVIPTTASDISDVSATAEGLYNRINDLPIEDLMQSAIDALNSVSTLAGSDEIRAVPGEVRALLGEARGIVGSDEMQALPGRIDGTVAAIETLARQLAEADAASRLTAALDAAAGAAETIDTAAAGLPDLVARLNAVADQAATLPLDELAGRISALLDSTDRLIDTDQARDLPTDLSAALRELAAMLAELREGGVVGNANATLASARSAADDISTAARDLPDLLARAQAVLGQASSTIEGYDASRGMGREIDTALREIQRAAQAVTALSRALERNPNSILFGR</sequence>
<dbReference type="InterPro" id="IPR051800">
    <property type="entry name" value="PqiA-PqiB_transport"/>
</dbReference>
<feature type="transmembrane region" description="Helical" evidence="7">
    <location>
        <begin position="21"/>
        <end position="43"/>
    </location>
</feature>
<feature type="domain" description="Mce/MlaD" evidence="8">
    <location>
        <begin position="163"/>
        <end position="230"/>
    </location>
</feature>
<dbReference type="PANTHER" id="PTHR30462:SF0">
    <property type="entry name" value="INTERMEMBRANE TRANSPORT PROTEIN YEBT"/>
    <property type="match status" value="1"/>
</dbReference>
<dbReference type="KEGG" id="rsu:NHU_01304"/>
<keyword evidence="2" id="KW-1003">Cell membrane</keyword>
<evidence type="ECO:0000256" key="6">
    <source>
        <dbReference type="ARBA" id="ARBA00023136"/>
    </source>
</evidence>
<evidence type="ECO:0000256" key="5">
    <source>
        <dbReference type="ARBA" id="ARBA00022989"/>
    </source>
</evidence>
<evidence type="ECO:0000313" key="9">
    <source>
        <dbReference type="EMBL" id="BAQ68463.1"/>
    </source>
</evidence>
<evidence type="ECO:0000256" key="7">
    <source>
        <dbReference type="SAM" id="Phobius"/>
    </source>
</evidence>
<name>A0A0D6AZW6_RHOSU</name>
<dbReference type="eggNOG" id="COG3008">
    <property type="taxonomic scope" value="Bacteria"/>
</dbReference>
<dbReference type="EMBL" id="AP014800">
    <property type="protein sequence ID" value="BAQ68463.1"/>
    <property type="molecule type" value="Genomic_DNA"/>
</dbReference>
<evidence type="ECO:0000259" key="8">
    <source>
        <dbReference type="Pfam" id="PF02470"/>
    </source>
</evidence>
<keyword evidence="3" id="KW-0997">Cell inner membrane</keyword>
<dbReference type="eggNOG" id="COG1463">
    <property type="taxonomic scope" value="Bacteria"/>
</dbReference>
<dbReference type="GO" id="GO:0005886">
    <property type="term" value="C:plasma membrane"/>
    <property type="evidence" value="ECO:0007669"/>
    <property type="project" value="UniProtKB-SubCell"/>
</dbReference>
<gene>
    <name evidence="9" type="ORF">NHU_01304</name>
</gene>
<evidence type="ECO:0000256" key="1">
    <source>
        <dbReference type="ARBA" id="ARBA00004533"/>
    </source>
</evidence>
<evidence type="ECO:0000256" key="2">
    <source>
        <dbReference type="ARBA" id="ARBA00022475"/>
    </source>
</evidence>
<dbReference type="InterPro" id="IPR003399">
    <property type="entry name" value="Mce/MlaD"/>
</dbReference>
<comment type="subcellular location">
    <subcellularLocation>
        <location evidence="1">Cell inner membrane</location>
    </subcellularLocation>
</comment>